<protein>
    <submittedName>
        <fullName evidence="2">Uncharacterized protein</fullName>
    </submittedName>
</protein>
<evidence type="ECO:0000313" key="3">
    <source>
        <dbReference type="Proteomes" id="UP001372834"/>
    </source>
</evidence>
<sequence>MAVMTETSNFVHFLGRSFPEKKVQRQYLQENCNWRKVAEFSKGINPGNEFQPAAPDLNNFPFFSTHTKVVWGSGWPVWEEEETKGFLQEDDCRDSQIGQLNGQEKFSARYTPSPGLTGTGGIRPP</sequence>
<dbReference type="EMBL" id="JAWJWE010000039">
    <property type="protein sequence ID" value="KAK6620991.1"/>
    <property type="molecule type" value="Genomic_DNA"/>
</dbReference>
<name>A0AAN8P6U9_POLSC</name>
<comment type="caution">
    <text evidence="2">The sequence shown here is derived from an EMBL/GenBank/DDBJ whole genome shotgun (WGS) entry which is preliminary data.</text>
</comment>
<evidence type="ECO:0000256" key="1">
    <source>
        <dbReference type="SAM" id="MobiDB-lite"/>
    </source>
</evidence>
<proteinExistence type="predicted"/>
<organism evidence="2 3">
    <name type="scientific">Polyplax serrata</name>
    <name type="common">Common mouse louse</name>
    <dbReference type="NCBI Taxonomy" id="468196"/>
    <lineage>
        <taxon>Eukaryota</taxon>
        <taxon>Metazoa</taxon>
        <taxon>Ecdysozoa</taxon>
        <taxon>Arthropoda</taxon>
        <taxon>Hexapoda</taxon>
        <taxon>Insecta</taxon>
        <taxon>Pterygota</taxon>
        <taxon>Neoptera</taxon>
        <taxon>Paraneoptera</taxon>
        <taxon>Psocodea</taxon>
        <taxon>Troctomorpha</taxon>
        <taxon>Phthiraptera</taxon>
        <taxon>Anoplura</taxon>
        <taxon>Polyplacidae</taxon>
        <taxon>Polyplax</taxon>
    </lineage>
</organism>
<accession>A0AAN8P6U9</accession>
<dbReference type="AlphaFoldDB" id="A0AAN8P6U9"/>
<feature type="region of interest" description="Disordered" evidence="1">
    <location>
        <begin position="102"/>
        <end position="125"/>
    </location>
</feature>
<reference evidence="2 3" key="1">
    <citation type="submission" date="2023-10" db="EMBL/GenBank/DDBJ databases">
        <title>Genomes of two closely related lineages of the louse Polyplax serrata with different host specificities.</title>
        <authorList>
            <person name="Martinu J."/>
            <person name="Tarabai H."/>
            <person name="Stefka J."/>
            <person name="Hypsa V."/>
        </authorList>
    </citation>
    <scope>NUCLEOTIDE SEQUENCE [LARGE SCALE GENOMIC DNA]</scope>
    <source>
        <strain evidence="2">HR10_N</strain>
    </source>
</reference>
<dbReference type="Proteomes" id="UP001372834">
    <property type="component" value="Unassembled WGS sequence"/>
</dbReference>
<evidence type="ECO:0000313" key="2">
    <source>
        <dbReference type="EMBL" id="KAK6620991.1"/>
    </source>
</evidence>
<gene>
    <name evidence="2" type="ORF">RUM43_011294</name>
</gene>